<sequence>MTLYCSSFVGGNNMTYDLEHEPKTFGDWAYIAVTTHYNKFLSHEIGVLEDKDPEELHQMRVGMRRLRSTIKGFSAALDLPENAEEKKVGKIAKTLGKLRDLDVLEDSLKNKYYPNLPKDEQKQLKQGLSSLAKQRKKVFKTVKKTLNSQKYLDLKQSFHDWLNSPTYHDIAQVSIHTILADLLLPEVSQLMLHPGWVIGVKFEVESINFPESLSKEAVESLLDKEGLILHDLRKAAKRTRYNMELFTQFYGEVYETYLKDIKQIQSILGDIQDSFVLVEFLDEVFEDNILNKMPTFAKILQETRYDKWQEWEKLQRKFLDNKTRKDFHITILQPSVIQSEIEESQENSKKAVETAPSSDIASNS</sequence>
<proteinExistence type="predicted"/>
<dbReference type="KEGG" id="cyt:cce_0662"/>
<gene>
    <name evidence="3" type="ordered locus">cce_0662</name>
</gene>
<dbReference type="InterPro" id="IPR007899">
    <property type="entry name" value="CHAD_dom"/>
</dbReference>
<organism evidence="3 4">
    <name type="scientific">Crocosphaera subtropica (strain ATCC 51142 / BH68)</name>
    <name type="common">Cyanothece sp. (strain ATCC 51142)</name>
    <dbReference type="NCBI Taxonomy" id="43989"/>
    <lineage>
        <taxon>Bacteria</taxon>
        <taxon>Bacillati</taxon>
        <taxon>Cyanobacteriota</taxon>
        <taxon>Cyanophyceae</taxon>
        <taxon>Oscillatoriophycideae</taxon>
        <taxon>Chroococcales</taxon>
        <taxon>Aphanothecaceae</taxon>
        <taxon>Crocosphaera</taxon>
        <taxon>Crocosphaera subtropica</taxon>
    </lineage>
</organism>
<dbReference type="PANTHER" id="PTHR39339">
    <property type="entry name" value="SLR1444 PROTEIN"/>
    <property type="match status" value="1"/>
</dbReference>
<dbReference type="EMBL" id="CP000806">
    <property type="protein sequence ID" value="ACB50013.1"/>
    <property type="molecule type" value="Genomic_DNA"/>
</dbReference>
<dbReference type="Proteomes" id="UP000001203">
    <property type="component" value="Chromosome circular"/>
</dbReference>
<evidence type="ECO:0000313" key="3">
    <source>
        <dbReference type="EMBL" id="ACB50013.1"/>
    </source>
</evidence>
<protein>
    <recommendedName>
        <fullName evidence="2">CHAD domain-containing protein</fullName>
    </recommendedName>
</protein>
<evidence type="ECO:0000259" key="2">
    <source>
        <dbReference type="PROSITE" id="PS51708"/>
    </source>
</evidence>
<keyword evidence="4" id="KW-1185">Reference proteome</keyword>
<dbReference type="InterPro" id="IPR038186">
    <property type="entry name" value="CHAD_dom_sf"/>
</dbReference>
<dbReference type="Gene3D" id="1.40.20.10">
    <property type="entry name" value="CHAD domain"/>
    <property type="match status" value="1"/>
</dbReference>
<name>B1WQ91_CROS5</name>
<dbReference type="SMART" id="SM00880">
    <property type="entry name" value="CHAD"/>
    <property type="match status" value="1"/>
</dbReference>
<dbReference type="AlphaFoldDB" id="B1WQ91"/>
<feature type="region of interest" description="Disordered" evidence="1">
    <location>
        <begin position="340"/>
        <end position="364"/>
    </location>
</feature>
<dbReference type="eggNOG" id="COG5607">
    <property type="taxonomic scope" value="Bacteria"/>
</dbReference>
<feature type="domain" description="CHAD" evidence="2">
    <location>
        <begin position="22"/>
        <end position="316"/>
    </location>
</feature>
<dbReference type="STRING" id="43989.cce_0662"/>
<dbReference type="Pfam" id="PF05235">
    <property type="entry name" value="CHAD"/>
    <property type="match status" value="1"/>
</dbReference>
<evidence type="ECO:0000256" key="1">
    <source>
        <dbReference type="SAM" id="MobiDB-lite"/>
    </source>
</evidence>
<feature type="compositionally biased region" description="Polar residues" evidence="1">
    <location>
        <begin position="355"/>
        <end position="364"/>
    </location>
</feature>
<accession>B1WQ91</accession>
<dbReference type="PANTHER" id="PTHR39339:SF1">
    <property type="entry name" value="CHAD DOMAIN-CONTAINING PROTEIN"/>
    <property type="match status" value="1"/>
</dbReference>
<reference evidence="3 4" key="1">
    <citation type="journal article" date="2008" name="Proc. Natl. Acad. Sci. U.S.A.">
        <title>The genome of Cyanothece 51142, a unicellular diazotrophic cyanobacterium important in the marine nitrogen cycle.</title>
        <authorList>
            <person name="Welsh E.A."/>
            <person name="Liberton M."/>
            <person name="Stoeckel J."/>
            <person name="Loh T."/>
            <person name="Elvitigala T."/>
            <person name="Wang C."/>
            <person name="Wollam A."/>
            <person name="Fulton R.S."/>
            <person name="Clifton S.W."/>
            <person name="Jacobs J.M."/>
            <person name="Aurora R."/>
            <person name="Ghosh B.K."/>
            <person name="Sherman L.A."/>
            <person name="Smith R.D."/>
            <person name="Wilson R.K."/>
            <person name="Pakrasi H.B."/>
        </authorList>
    </citation>
    <scope>NUCLEOTIDE SEQUENCE [LARGE SCALE GENOMIC DNA]</scope>
    <source>
        <strain evidence="4">ATCC 51142 / BH68</strain>
    </source>
</reference>
<dbReference type="HOGENOM" id="CLU_073332_0_0_3"/>
<dbReference type="PROSITE" id="PS51708">
    <property type="entry name" value="CHAD"/>
    <property type="match status" value="1"/>
</dbReference>
<evidence type="ECO:0000313" key="4">
    <source>
        <dbReference type="Proteomes" id="UP000001203"/>
    </source>
</evidence>